<dbReference type="GO" id="GO:0016491">
    <property type="term" value="F:oxidoreductase activity"/>
    <property type="evidence" value="ECO:0007669"/>
    <property type="project" value="UniProtKB-KW"/>
</dbReference>
<reference evidence="3" key="1">
    <citation type="submission" date="2022-11" db="EMBL/GenBank/DDBJ databases">
        <authorList>
            <person name="Petersen C."/>
        </authorList>
    </citation>
    <scope>NUCLEOTIDE SEQUENCE</scope>
    <source>
        <strain evidence="3">IBT 16849</strain>
    </source>
</reference>
<protein>
    <submittedName>
        <fullName evidence="3">Uncharacterized protein</fullName>
    </submittedName>
</protein>
<dbReference type="Gene3D" id="3.40.50.720">
    <property type="entry name" value="NAD(P)-binding Rossmann-like Domain"/>
    <property type="match status" value="1"/>
</dbReference>
<evidence type="ECO:0000313" key="4">
    <source>
        <dbReference type="Proteomes" id="UP001150879"/>
    </source>
</evidence>
<keyword evidence="2" id="KW-0560">Oxidoreductase</keyword>
<comment type="caution">
    <text evidence="3">The sequence shown here is derived from an EMBL/GenBank/DDBJ whole genome shotgun (WGS) entry which is preliminary data.</text>
</comment>
<dbReference type="PRINTS" id="PR00081">
    <property type="entry name" value="GDHRDH"/>
</dbReference>
<dbReference type="PANTHER" id="PTHR43115:SF4">
    <property type="entry name" value="DEHYDROGENASE_REDUCTASE SDR FAMILY MEMBER 11"/>
    <property type="match status" value="1"/>
</dbReference>
<evidence type="ECO:0000313" key="3">
    <source>
        <dbReference type="EMBL" id="KAJ5211263.1"/>
    </source>
</evidence>
<dbReference type="PANTHER" id="PTHR43115">
    <property type="entry name" value="DEHYDROGENASE/REDUCTASE SDR FAMILY MEMBER 11"/>
    <property type="match status" value="1"/>
</dbReference>
<gene>
    <name evidence="3" type="ORF">N7472_001402</name>
</gene>
<name>A0A9W9T6F3_9EURO</name>
<sequence length="294" mass="32681">MEDFIQTIHKATYSGIDAAAPPHTQRGKTVLITGGVRGIGFAIARAFAIANASTIILLSRCADEHSAAEARLKDEVPSFSGVVRTFRCDILDPEEIASVWSSLDGLRVDVLILNAAYMGENQAILQHGWRQVWKQYEVNVRGNLALVDLFVRQGNTHDGQKKFLVNLSSDAINNYAVMGGQRVYAATKASWTCLLQHLASEFCVDEVQIINVHPGGVYTETISRMMPKEVYDWDDDTLPGHFAVWAATDEASFLHGRYCWAGWDVQELKETLSMEGRLESQNFLKVGVMGMRIE</sequence>
<dbReference type="OrthoDB" id="1933717at2759"/>
<reference evidence="3" key="2">
    <citation type="journal article" date="2023" name="IMA Fungus">
        <title>Comparative genomic study of the Penicillium genus elucidates a diverse pangenome and 15 lateral gene transfer events.</title>
        <authorList>
            <person name="Petersen C."/>
            <person name="Sorensen T."/>
            <person name="Nielsen M.R."/>
            <person name="Sondergaard T.E."/>
            <person name="Sorensen J.L."/>
            <person name="Fitzpatrick D.A."/>
            <person name="Frisvad J.C."/>
            <person name="Nielsen K.L."/>
        </authorList>
    </citation>
    <scope>NUCLEOTIDE SEQUENCE</scope>
    <source>
        <strain evidence="3">IBT 16849</strain>
    </source>
</reference>
<dbReference type="Proteomes" id="UP001150879">
    <property type="component" value="Unassembled WGS sequence"/>
</dbReference>
<dbReference type="SUPFAM" id="SSF51735">
    <property type="entry name" value="NAD(P)-binding Rossmann-fold domains"/>
    <property type="match status" value="1"/>
</dbReference>
<comment type="similarity">
    <text evidence="1">Belongs to the short-chain dehydrogenases/reductases (SDR) family.</text>
</comment>
<dbReference type="EMBL" id="JAPQKP010000001">
    <property type="protein sequence ID" value="KAJ5211263.1"/>
    <property type="molecule type" value="Genomic_DNA"/>
</dbReference>
<dbReference type="InterPro" id="IPR002347">
    <property type="entry name" value="SDR_fam"/>
</dbReference>
<dbReference type="Pfam" id="PF00106">
    <property type="entry name" value="adh_short"/>
    <property type="match status" value="1"/>
</dbReference>
<accession>A0A9W9T6F3</accession>
<dbReference type="AlphaFoldDB" id="A0A9W9T6F3"/>
<organism evidence="3 4">
    <name type="scientific">Penicillium cf. griseofulvum</name>
    <dbReference type="NCBI Taxonomy" id="2972120"/>
    <lineage>
        <taxon>Eukaryota</taxon>
        <taxon>Fungi</taxon>
        <taxon>Dikarya</taxon>
        <taxon>Ascomycota</taxon>
        <taxon>Pezizomycotina</taxon>
        <taxon>Eurotiomycetes</taxon>
        <taxon>Eurotiomycetidae</taxon>
        <taxon>Eurotiales</taxon>
        <taxon>Aspergillaceae</taxon>
        <taxon>Penicillium</taxon>
    </lineage>
</organism>
<evidence type="ECO:0000256" key="2">
    <source>
        <dbReference type="ARBA" id="ARBA00023002"/>
    </source>
</evidence>
<evidence type="ECO:0000256" key="1">
    <source>
        <dbReference type="ARBA" id="ARBA00006484"/>
    </source>
</evidence>
<keyword evidence="4" id="KW-1185">Reference proteome</keyword>
<dbReference type="CDD" id="cd05233">
    <property type="entry name" value="SDR_c"/>
    <property type="match status" value="1"/>
</dbReference>
<dbReference type="InterPro" id="IPR036291">
    <property type="entry name" value="NAD(P)-bd_dom_sf"/>
</dbReference>
<proteinExistence type="inferred from homology"/>